<dbReference type="EMBL" id="JACARG010000023">
    <property type="protein sequence ID" value="NWE14063.1"/>
    <property type="molecule type" value="Genomic_DNA"/>
</dbReference>
<comment type="caution">
    <text evidence="13">The sequence shown here is derived from an EMBL/GenBank/DDBJ whole genome shotgun (WGS) entry which is preliminary data.</text>
</comment>
<evidence type="ECO:0000313" key="15">
    <source>
        <dbReference type="Proteomes" id="UP000531950"/>
    </source>
</evidence>
<keyword evidence="4 9" id="KW-1003">Cell membrane</keyword>
<gene>
    <name evidence="13" type="ORF">HX822_14050</name>
    <name evidence="14" type="ORF">HX828_09425</name>
</gene>
<protein>
    <recommendedName>
        <fullName evidence="9">Membrane fusion protein (MFP) family protein</fullName>
    </recommendedName>
</protein>
<dbReference type="InterPro" id="IPR006144">
    <property type="entry name" value="Secretion_HlyD_CS"/>
</dbReference>
<dbReference type="PANTHER" id="PTHR30386">
    <property type="entry name" value="MEMBRANE FUSION SUBUNIT OF EMRAB-TOLC MULTIDRUG EFFLUX PUMP"/>
    <property type="match status" value="1"/>
</dbReference>
<feature type="domain" description="AprE-like beta-barrel" evidence="12">
    <location>
        <begin position="331"/>
        <end position="420"/>
    </location>
</feature>
<keyword evidence="10" id="KW-0175">Coiled coil</keyword>
<proteinExistence type="inferred from homology"/>
<dbReference type="InterPro" id="IPR058781">
    <property type="entry name" value="HH_AprE-like"/>
</dbReference>
<evidence type="ECO:0000259" key="11">
    <source>
        <dbReference type="Pfam" id="PF25994"/>
    </source>
</evidence>
<keyword evidence="3 9" id="KW-0813">Transport</keyword>
<dbReference type="PRINTS" id="PR01490">
    <property type="entry name" value="RTXTOXIND"/>
</dbReference>
<evidence type="ECO:0000256" key="7">
    <source>
        <dbReference type="ARBA" id="ARBA00022989"/>
    </source>
</evidence>
<feature type="transmembrane region" description="Helical" evidence="9">
    <location>
        <begin position="29"/>
        <end position="47"/>
    </location>
</feature>
<comment type="subcellular location">
    <subcellularLocation>
        <location evidence="1 9">Cell inner membrane</location>
        <topology evidence="1 9">Single-pass membrane protein</topology>
    </subcellularLocation>
</comment>
<name>A0A7Y8EG53_9PSED</name>
<evidence type="ECO:0000256" key="10">
    <source>
        <dbReference type="SAM" id="Coils"/>
    </source>
</evidence>
<dbReference type="PANTHER" id="PTHR30386:SF17">
    <property type="entry name" value="ALKALINE PROTEASE SECRETION PROTEIN APRE"/>
    <property type="match status" value="1"/>
</dbReference>
<evidence type="ECO:0000256" key="1">
    <source>
        <dbReference type="ARBA" id="ARBA00004377"/>
    </source>
</evidence>
<accession>A0A7Y8EG53</accession>
<sequence length="443" mass="48507">MNRPVLVADNSVPPVNNVLALDDKKYARLGWLLVLGGFAGFLGWAALAPLDKGVAVSGKVMVSGHRKTVQHPAGGIVERIEVRDGEVVSAGQVLIRLKETPLRGQMQSLRSQFIASQASEARLSAESEGLSAIVFGPELLNEPEAAATLSLQRQLFSSRAQALATEQQGLRETIAGAEAQLRGTRDSQASKVLQRTAMNEQLQGLRELARDGYIPRNRLLESERLYAQLDGAIAEDFGRIGQLQRQVLELRLRIRQLGEDFQKELRGQLAETRTRSDDLRNRLASAEFELANSLVRAPAAGVVVGLDVYTEGGVIKPGQALMDIVPQGEPLLVEARVPVQMVDKVHPGLPVELLFSAFNQSTTPRIAGEVTLVSADRQVDERTDEPYYTLRAQVSAAGMRQLDGLQIRPGMPVEAFVKTGERSMLNYLFKPLLDRTHMALVEE</sequence>
<comment type="similarity">
    <text evidence="2 9">Belongs to the membrane fusion protein (MFP) (TC 8.A.1) family.</text>
</comment>
<dbReference type="Pfam" id="PF25994">
    <property type="entry name" value="HH_AprE"/>
    <property type="match status" value="1"/>
</dbReference>
<dbReference type="EMBL" id="JACARF010000012">
    <property type="protein sequence ID" value="NWE75774.1"/>
    <property type="molecule type" value="Genomic_DNA"/>
</dbReference>
<evidence type="ECO:0000259" key="12">
    <source>
        <dbReference type="Pfam" id="PF26002"/>
    </source>
</evidence>
<evidence type="ECO:0000256" key="8">
    <source>
        <dbReference type="ARBA" id="ARBA00023136"/>
    </source>
</evidence>
<keyword evidence="5 9" id="KW-0997">Cell inner membrane</keyword>
<dbReference type="Proteomes" id="UP000537188">
    <property type="component" value="Unassembled WGS sequence"/>
</dbReference>
<dbReference type="InterPro" id="IPR058982">
    <property type="entry name" value="Beta-barrel_AprE"/>
</dbReference>
<reference evidence="15 16" key="1">
    <citation type="submission" date="2020-04" db="EMBL/GenBank/DDBJ databases">
        <title>Molecular characterization of pseudomonads from Agaricus bisporus reveal novel blotch 2 pathogens in Western Europe.</title>
        <authorList>
            <person name="Taparia T."/>
            <person name="Krijger M."/>
            <person name="Haynes E."/>
            <person name="Elpinstone J.G."/>
            <person name="Noble R."/>
            <person name="Van Der Wolf J."/>
        </authorList>
    </citation>
    <scope>NUCLEOTIDE SEQUENCE [LARGE SCALE GENOMIC DNA]</scope>
    <source>
        <strain evidence="14 16">IPO3781</strain>
        <strain evidence="13 15">IPO3782</strain>
    </source>
</reference>
<keyword evidence="7 9" id="KW-1133">Transmembrane helix</keyword>
<dbReference type="AlphaFoldDB" id="A0A7Y8EG53"/>
<feature type="domain" description="AprE-like long alpha-helical hairpin" evidence="11">
    <location>
        <begin position="103"/>
        <end position="287"/>
    </location>
</feature>
<dbReference type="Proteomes" id="UP000531950">
    <property type="component" value="Unassembled WGS sequence"/>
</dbReference>
<dbReference type="InterPro" id="IPR010129">
    <property type="entry name" value="T1SS_HlyD"/>
</dbReference>
<dbReference type="RefSeq" id="WP_177043346.1">
    <property type="nucleotide sequence ID" value="NZ_JACARE010000017.1"/>
</dbReference>
<dbReference type="PROSITE" id="PS00543">
    <property type="entry name" value="HLYD_FAMILY"/>
    <property type="match status" value="1"/>
</dbReference>
<organism evidence="13 15">
    <name type="scientific">Pseudomonas yamanorum</name>
    <dbReference type="NCBI Taxonomy" id="515393"/>
    <lineage>
        <taxon>Bacteria</taxon>
        <taxon>Pseudomonadati</taxon>
        <taxon>Pseudomonadota</taxon>
        <taxon>Gammaproteobacteria</taxon>
        <taxon>Pseudomonadales</taxon>
        <taxon>Pseudomonadaceae</taxon>
        <taxon>Pseudomonas</taxon>
    </lineage>
</organism>
<evidence type="ECO:0000256" key="5">
    <source>
        <dbReference type="ARBA" id="ARBA00022519"/>
    </source>
</evidence>
<feature type="coiled-coil region" evidence="10">
    <location>
        <begin position="240"/>
        <end position="289"/>
    </location>
</feature>
<evidence type="ECO:0000256" key="9">
    <source>
        <dbReference type="RuleBase" id="RU365093"/>
    </source>
</evidence>
<dbReference type="Gene3D" id="2.40.30.170">
    <property type="match status" value="1"/>
</dbReference>
<dbReference type="Pfam" id="PF26002">
    <property type="entry name" value="Beta-barrel_AprE"/>
    <property type="match status" value="1"/>
</dbReference>
<dbReference type="NCBIfam" id="TIGR01843">
    <property type="entry name" value="type_I_hlyD"/>
    <property type="match status" value="1"/>
</dbReference>
<evidence type="ECO:0000256" key="3">
    <source>
        <dbReference type="ARBA" id="ARBA00022448"/>
    </source>
</evidence>
<evidence type="ECO:0000256" key="6">
    <source>
        <dbReference type="ARBA" id="ARBA00022692"/>
    </source>
</evidence>
<evidence type="ECO:0000313" key="16">
    <source>
        <dbReference type="Proteomes" id="UP000537188"/>
    </source>
</evidence>
<dbReference type="GO" id="GO:0005886">
    <property type="term" value="C:plasma membrane"/>
    <property type="evidence" value="ECO:0007669"/>
    <property type="project" value="UniProtKB-SubCell"/>
</dbReference>
<evidence type="ECO:0000256" key="4">
    <source>
        <dbReference type="ARBA" id="ARBA00022475"/>
    </source>
</evidence>
<evidence type="ECO:0000313" key="13">
    <source>
        <dbReference type="EMBL" id="NWE14063.1"/>
    </source>
</evidence>
<keyword evidence="6 9" id="KW-0812">Transmembrane</keyword>
<evidence type="ECO:0000313" key="14">
    <source>
        <dbReference type="EMBL" id="NWE75774.1"/>
    </source>
</evidence>
<evidence type="ECO:0000256" key="2">
    <source>
        <dbReference type="ARBA" id="ARBA00009477"/>
    </source>
</evidence>
<keyword evidence="8 9" id="KW-0472">Membrane</keyword>
<dbReference type="InterPro" id="IPR050739">
    <property type="entry name" value="MFP"/>
</dbReference>
<dbReference type="GO" id="GO:0009306">
    <property type="term" value="P:protein secretion"/>
    <property type="evidence" value="ECO:0007669"/>
    <property type="project" value="InterPro"/>
</dbReference>